<keyword evidence="6 9" id="KW-0472">Membrane</keyword>
<keyword evidence="13" id="KW-1185">Reference proteome</keyword>
<keyword evidence="4 9" id="KW-1133">Transmembrane helix</keyword>
<accession>A0A7J7IU48</accession>
<dbReference type="EMBL" id="VXIV02003450">
    <property type="protein sequence ID" value="KAF6016924.1"/>
    <property type="molecule type" value="Genomic_DNA"/>
</dbReference>
<dbReference type="SUPFAM" id="SSF81321">
    <property type="entry name" value="Family A G protein-coupled receptor-like"/>
    <property type="match status" value="1"/>
</dbReference>
<reference evidence="12" key="1">
    <citation type="submission" date="2020-06" db="EMBL/GenBank/DDBJ databases">
        <title>Draft genome of Bugula neritina, a colonial animal packing powerful symbionts and potential medicines.</title>
        <authorList>
            <person name="Rayko M."/>
        </authorList>
    </citation>
    <scope>NUCLEOTIDE SEQUENCE [LARGE SCALE GENOMIC DNA]</scope>
    <source>
        <strain evidence="12">Kwan_BN1</strain>
    </source>
</reference>
<gene>
    <name evidence="12" type="ORF">EB796_024764</name>
</gene>
<keyword evidence="8" id="KW-0807">Transducer</keyword>
<comment type="subcellular location">
    <subcellularLocation>
        <location evidence="1">Cell membrane</location>
        <topology evidence="1">Multi-pass membrane protein</topology>
    </subcellularLocation>
</comment>
<evidence type="ECO:0000256" key="7">
    <source>
        <dbReference type="ARBA" id="ARBA00023170"/>
    </source>
</evidence>
<keyword evidence="10" id="KW-0732">Signal</keyword>
<evidence type="ECO:0000256" key="5">
    <source>
        <dbReference type="ARBA" id="ARBA00023040"/>
    </source>
</evidence>
<evidence type="ECO:0000256" key="10">
    <source>
        <dbReference type="SAM" id="SignalP"/>
    </source>
</evidence>
<keyword evidence="7" id="KW-0675">Receptor</keyword>
<evidence type="ECO:0000259" key="11">
    <source>
        <dbReference type="PROSITE" id="PS50262"/>
    </source>
</evidence>
<evidence type="ECO:0000256" key="8">
    <source>
        <dbReference type="ARBA" id="ARBA00023224"/>
    </source>
</evidence>
<evidence type="ECO:0000256" key="4">
    <source>
        <dbReference type="ARBA" id="ARBA00022989"/>
    </source>
</evidence>
<keyword evidence="2" id="KW-1003">Cell membrane</keyword>
<evidence type="ECO:0000313" key="13">
    <source>
        <dbReference type="Proteomes" id="UP000593567"/>
    </source>
</evidence>
<evidence type="ECO:0000256" key="6">
    <source>
        <dbReference type="ARBA" id="ARBA00023136"/>
    </source>
</evidence>
<feature type="chain" id="PRO_5029700042" evidence="10">
    <location>
        <begin position="21"/>
        <end position="95"/>
    </location>
</feature>
<feature type="domain" description="G-protein coupled receptors family 1 profile" evidence="11">
    <location>
        <begin position="1"/>
        <end position="52"/>
    </location>
</feature>
<dbReference type="PANTHER" id="PTHR24228:SF74">
    <property type="entry name" value="G-PROTEIN COUPLED RECEPTORS FAMILY 1 PROFILE DOMAIN-CONTAINING PROTEIN"/>
    <property type="match status" value="1"/>
</dbReference>
<dbReference type="Gene3D" id="1.20.1070.10">
    <property type="entry name" value="Rhodopsin 7-helix transmembrane proteins"/>
    <property type="match status" value="1"/>
</dbReference>
<dbReference type="OrthoDB" id="10044919at2759"/>
<dbReference type="AlphaFoldDB" id="A0A7J7IU48"/>
<evidence type="ECO:0000256" key="2">
    <source>
        <dbReference type="ARBA" id="ARBA00022475"/>
    </source>
</evidence>
<proteinExistence type="predicted"/>
<feature type="transmembrane region" description="Helical" evidence="9">
    <location>
        <begin position="32"/>
        <end position="53"/>
    </location>
</feature>
<keyword evidence="3 9" id="KW-0812">Transmembrane</keyword>
<dbReference type="PROSITE" id="PS50262">
    <property type="entry name" value="G_PROTEIN_RECEP_F1_2"/>
    <property type="match status" value="1"/>
</dbReference>
<evidence type="ECO:0000256" key="1">
    <source>
        <dbReference type="ARBA" id="ARBA00004651"/>
    </source>
</evidence>
<comment type="caution">
    <text evidence="12">The sequence shown here is derived from an EMBL/GenBank/DDBJ whole genome shotgun (WGS) entry which is preliminary data.</text>
</comment>
<protein>
    <submittedName>
        <fullName evidence="12">GPR84</fullName>
    </submittedName>
</protein>
<evidence type="ECO:0000256" key="9">
    <source>
        <dbReference type="SAM" id="Phobius"/>
    </source>
</evidence>
<dbReference type="Proteomes" id="UP000593567">
    <property type="component" value="Unassembled WGS sequence"/>
</dbReference>
<keyword evidence="5" id="KW-0297">G-protein coupled receptor</keyword>
<dbReference type="GO" id="GO:0005886">
    <property type="term" value="C:plasma membrane"/>
    <property type="evidence" value="ECO:0007669"/>
    <property type="project" value="UniProtKB-SubCell"/>
</dbReference>
<dbReference type="GO" id="GO:0004930">
    <property type="term" value="F:G protein-coupled receptor activity"/>
    <property type="evidence" value="ECO:0007669"/>
    <property type="project" value="UniProtKB-KW"/>
</dbReference>
<dbReference type="PANTHER" id="PTHR24228">
    <property type="entry name" value="B2 BRADYKININ RECEPTOR/ANGIOTENSIN II RECEPTOR"/>
    <property type="match status" value="1"/>
</dbReference>
<organism evidence="12 13">
    <name type="scientific">Bugula neritina</name>
    <name type="common">Brown bryozoan</name>
    <name type="synonym">Sertularia neritina</name>
    <dbReference type="NCBI Taxonomy" id="10212"/>
    <lineage>
        <taxon>Eukaryota</taxon>
        <taxon>Metazoa</taxon>
        <taxon>Spiralia</taxon>
        <taxon>Lophotrochozoa</taxon>
        <taxon>Bryozoa</taxon>
        <taxon>Gymnolaemata</taxon>
        <taxon>Cheilostomatida</taxon>
        <taxon>Flustrina</taxon>
        <taxon>Buguloidea</taxon>
        <taxon>Bugulidae</taxon>
        <taxon>Bugula</taxon>
    </lineage>
</organism>
<feature type="signal peptide" evidence="10">
    <location>
        <begin position="1"/>
        <end position="20"/>
    </location>
</feature>
<evidence type="ECO:0000313" key="12">
    <source>
        <dbReference type="EMBL" id="KAF6016924.1"/>
    </source>
</evidence>
<dbReference type="InterPro" id="IPR017452">
    <property type="entry name" value="GPCR_Rhodpsn_7TM"/>
</dbReference>
<name>A0A7J7IU48_BUGNE</name>
<sequence length="95" mass="10506">MMLVTVFIVIVVCWLPISLSFMADKKNVLPSIVYVSFVILAWLNSCVNIFIYAGMNTQFRKAYVELITTPFVKKVKTITSTASNSGFASSGDSRA</sequence>
<evidence type="ECO:0000256" key="3">
    <source>
        <dbReference type="ARBA" id="ARBA00022692"/>
    </source>
</evidence>